<evidence type="ECO:0000313" key="2">
    <source>
        <dbReference type="Proteomes" id="UP000190648"/>
    </source>
</evidence>
<accession>A0A1V4KVM3</accession>
<organism evidence="1 2">
    <name type="scientific">Patagioenas fasciata monilis</name>
    <dbReference type="NCBI Taxonomy" id="372326"/>
    <lineage>
        <taxon>Eukaryota</taxon>
        <taxon>Metazoa</taxon>
        <taxon>Chordata</taxon>
        <taxon>Craniata</taxon>
        <taxon>Vertebrata</taxon>
        <taxon>Euteleostomi</taxon>
        <taxon>Archelosauria</taxon>
        <taxon>Archosauria</taxon>
        <taxon>Dinosauria</taxon>
        <taxon>Saurischia</taxon>
        <taxon>Theropoda</taxon>
        <taxon>Coelurosauria</taxon>
        <taxon>Aves</taxon>
        <taxon>Neognathae</taxon>
        <taxon>Neoaves</taxon>
        <taxon>Columbimorphae</taxon>
        <taxon>Columbiformes</taxon>
        <taxon>Columbidae</taxon>
        <taxon>Patagioenas</taxon>
    </lineage>
</organism>
<proteinExistence type="predicted"/>
<keyword evidence="1" id="KW-0261">Viral envelope protein</keyword>
<dbReference type="EMBL" id="LSYS01001520">
    <property type="protein sequence ID" value="OPJ88474.1"/>
    <property type="molecule type" value="Genomic_DNA"/>
</dbReference>
<evidence type="ECO:0000313" key="1">
    <source>
        <dbReference type="EMBL" id="OPJ88474.1"/>
    </source>
</evidence>
<protein>
    <submittedName>
        <fullName evidence="1">Envelope glycoprotein gp95-like</fullName>
    </submittedName>
</protein>
<comment type="caution">
    <text evidence="1">The sequence shown here is derived from an EMBL/GenBank/DDBJ whole genome shotgun (WGS) entry which is preliminary data.</text>
</comment>
<sequence length="115" mass="13311">MSKSESVTEMYENSNLEDDAELSQVSARLLNNFHRFSFPYLDQIKKGHILGLVLFMLMIFWLPKSECFVRLGHLGLQQHHGQIFHLSSVFVAWSEKRNEQGAQQDNTVVTEGSRR</sequence>
<reference evidence="1 2" key="1">
    <citation type="submission" date="2016-02" db="EMBL/GenBank/DDBJ databases">
        <title>Band-tailed pigeon sequencing and assembly.</title>
        <authorList>
            <person name="Soares A.E."/>
            <person name="Novak B.J."/>
            <person name="Rice E.S."/>
            <person name="O'Connell B."/>
            <person name="Chang D."/>
            <person name="Weber S."/>
            <person name="Shapiro B."/>
        </authorList>
    </citation>
    <scope>NUCLEOTIDE SEQUENCE [LARGE SCALE GENOMIC DNA]</scope>
    <source>
        <strain evidence="1">BTP2013</strain>
        <tissue evidence="1">Blood</tissue>
    </source>
</reference>
<gene>
    <name evidence="1" type="ORF">AV530_003028</name>
</gene>
<dbReference type="Proteomes" id="UP000190648">
    <property type="component" value="Unassembled WGS sequence"/>
</dbReference>
<keyword evidence="2" id="KW-1185">Reference proteome</keyword>
<keyword evidence="1" id="KW-0946">Virion</keyword>
<name>A0A1V4KVM3_PATFA</name>
<dbReference type="AlphaFoldDB" id="A0A1V4KVM3"/>